<evidence type="ECO:0008006" key="3">
    <source>
        <dbReference type="Google" id="ProtNLM"/>
    </source>
</evidence>
<dbReference type="InterPro" id="IPR023393">
    <property type="entry name" value="START-like_dom_sf"/>
</dbReference>
<dbReference type="Gene3D" id="3.30.530.20">
    <property type="match status" value="1"/>
</dbReference>
<dbReference type="Proteomes" id="UP000649753">
    <property type="component" value="Unassembled WGS sequence"/>
</dbReference>
<name>A0A927QXG6_9ACTN</name>
<sequence length="164" mass="18915">MDDDLANRFDDIHWPDGLSPEGADLFTHNEVFIDASCSTVWQLLIAAEQWPQWYPNAHDVQILNDRTGVLREDSRFQWTTLGIDVLSEIFEFVPDTRIGWYGNAVGLRAYHAWRLLDESNRCHVIMEEAARGPAAVGMRNSDPDGMHKAHDLWNDRLKLLAERR</sequence>
<organism evidence="1 2">
    <name type="scientific">Plantactinospora soyae</name>
    <dbReference type="NCBI Taxonomy" id="1544732"/>
    <lineage>
        <taxon>Bacteria</taxon>
        <taxon>Bacillati</taxon>
        <taxon>Actinomycetota</taxon>
        <taxon>Actinomycetes</taxon>
        <taxon>Micromonosporales</taxon>
        <taxon>Micromonosporaceae</taxon>
        <taxon>Plantactinospora</taxon>
    </lineage>
</organism>
<keyword evidence="2" id="KW-1185">Reference proteome</keyword>
<dbReference type="RefSeq" id="WP_192767769.1">
    <property type="nucleotide sequence ID" value="NZ_JADBEB010000001.1"/>
</dbReference>
<dbReference type="AlphaFoldDB" id="A0A927QXG6"/>
<evidence type="ECO:0000313" key="2">
    <source>
        <dbReference type="Proteomes" id="UP000649753"/>
    </source>
</evidence>
<gene>
    <name evidence="1" type="ORF">H4W31_003663</name>
</gene>
<accession>A0A927QXG6</accession>
<protein>
    <recommendedName>
        <fullName evidence="3">Polyketide cyclase</fullName>
    </recommendedName>
</protein>
<evidence type="ECO:0000313" key="1">
    <source>
        <dbReference type="EMBL" id="MBE1488025.1"/>
    </source>
</evidence>
<dbReference type="Pfam" id="PF10604">
    <property type="entry name" value="Polyketide_cyc2"/>
    <property type="match status" value="1"/>
</dbReference>
<comment type="caution">
    <text evidence="1">The sequence shown here is derived from an EMBL/GenBank/DDBJ whole genome shotgun (WGS) entry which is preliminary data.</text>
</comment>
<proteinExistence type="predicted"/>
<reference evidence="1" key="1">
    <citation type="submission" date="2020-10" db="EMBL/GenBank/DDBJ databases">
        <title>Sequencing the genomes of 1000 actinobacteria strains.</title>
        <authorList>
            <person name="Klenk H.-P."/>
        </authorList>
    </citation>
    <scope>NUCLEOTIDE SEQUENCE</scope>
    <source>
        <strain evidence="1">DSM 46832</strain>
    </source>
</reference>
<dbReference type="SUPFAM" id="SSF55961">
    <property type="entry name" value="Bet v1-like"/>
    <property type="match status" value="1"/>
</dbReference>
<dbReference type="InterPro" id="IPR019587">
    <property type="entry name" value="Polyketide_cyclase/dehydratase"/>
</dbReference>
<dbReference type="EMBL" id="JADBEB010000001">
    <property type="protein sequence ID" value="MBE1488025.1"/>
    <property type="molecule type" value="Genomic_DNA"/>
</dbReference>